<dbReference type="STRING" id="1385514.N782_01130"/>
<evidence type="ECO:0000256" key="5">
    <source>
        <dbReference type="ARBA" id="ARBA00022827"/>
    </source>
</evidence>
<dbReference type="EC" id="4.1.99.3" evidence="2"/>
<name>A0A0A2TD55_9BACI</name>
<proteinExistence type="inferred from homology"/>
<dbReference type="Proteomes" id="UP000030147">
    <property type="component" value="Unassembled WGS sequence"/>
</dbReference>
<dbReference type="Gene3D" id="3.40.50.620">
    <property type="entry name" value="HUPs"/>
    <property type="match status" value="1"/>
</dbReference>
<feature type="site" description="Electron transfer via tryptophanyl radical" evidence="9">
    <location>
        <position position="387"/>
    </location>
</feature>
<dbReference type="InterPro" id="IPR036134">
    <property type="entry name" value="Crypto/Photolyase_FAD-like_sf"/>
</dbReference>
<evidence type="ECO:0000256" key="10">
    <source>
        <dbReference type="RuleBase" id="RU004182"/>
    </source>
</evidence>
<dbReference type="SUPFAM" id="SSF48173">
    <property type="entry name" value="Cryptochrome/photolyase FAD-binding domain"/>
    <property type="match status" value="1"/>
</dbReference>
<feature type="binding site" evidence="8">
    <location>
        <position position="228"/>
    </location>
    <ligand>
        <name>FAD</name>
        <dbReference type="ChEBI" id="CHEBI:57692"/>
    </ligand>
</feature>
<dbReference type="GO" id="GO:0009416">
    <property type="term" value="P:response to light stimulus"/>
    <property type="evidence" value="ECO:0007669"/>
    <property type="project" value="TreeGrafter"/>
</dbReference>
<dbReference type="InterPro" id="IPR014729">
    <property type="entry name" value="Rossmann-like_a/b/a_fold"/>
</dbReference>
<keyword evidence="13" id="KW-1185">Reference proteome</keyword>
<dbReference type="AlphaFoldDB" id="A0A0A2TD55"/>
<feature type="domain" description="Photolyase/cryptochrome alpha/beta" evidence="11">
    <location>
        <begin position="5"/>
        <end position="136"/>
    </location>
</feature>
<evidence type="ECO:0000256" key="8">
    <source>
        <dbReference type="PIRSR" id="PIRSR602081-1"/>
    </source>
</evidence>
<organism evidence="12 13">
    <name type="scientific">Pontibacillus yanchengensis Y32</name>
    <dbReference type="NCBI Taxonomy" id="1385514"/>
    <lineage>
        <taxon>Bacteria</taxon>
        <taxon>Bacillati</taxon>
        <taxon>Bacillota</taxon>
        <taxon>Bacilli</taxon>
        <taxon>Bacillales</taxon>
        <taxon>Bacillaceae</taxon>
        <taxon>Pontibacillus</taxon>
    </lineage>
</organism>
<keyword evidence="12" id="KW-0456">Lyase</keyword>
<dbReference type="eggNOG" id="COG0415">
    <property type="taxonomic scope" value="Bacteria"/>
</dbReference>
<feature type="binding site" evidence="8">
    <location>
        <begin position="240"/>
        <end position="244"/>
    </location>
    <ligand>
        <name>FAD</name>
        <dbReference type="ChEBI" id="CHEBI:57692"/>
    </ligand>
</feature>
<dbReference type="FunFam" id="1.10.579.10:FF:000003">
    <property type="entry name" value="Deoxyribodipyrimidine photo-lyase"/>
    <property type="match status" value="1"/>
</dbReference>
<evidence type="ECO:0000256" key="4">
    <source>
        <dbReference type="ARBA" id="ARBA00022630"/>
    </source>
</evidence>
<keyword evidence="5 8" id="KW-0274">FAD</keyword>
<sequence length="480" mass="56718">MSQSDVVVVWFRQDLRLQDHKALYYAMKDAEQHNRSIMAVFHIHPALNESFTVRHDYFFRTVEDVAQQAQEYKIPFHFIEGDTEDAFRHLLEKVPAIKSVHFNLDEVGFGRKRDEHMTHWLETEGIQVHRYVDAHIHGAEEVEKPDGGFYSVFTPYYRRWSSLDKPAVFNVDKQKLQQYGTDFTKHFQGGSESFQNLIQKCTREWNHIGEKSAIQRLAYFLHNKVKAYEEERDFPAKRATSMISPYLKCGVLSPRTVYHKAMEVQQEYGEAKGLETFVSEIAWRDFYNMIYYVHPNCKDEEISSKYQQIDWNQDEELFEKWKNGETGFPIVDAAMKQINEIGWMHNRLRMVVASFLTKDYLMDWRKGERYFQDHLIDYDPASNIGGWQWAASTGTDAVPYFRVFNPTRQSERFDPDGEFIKRYLPALKHVPKKYIHEPSKMTEAEQEKYGCIIGKDYPEPTVDHKVMRKKAIAMFEGNEE</sequence>
<dbReference type="EMBL" id="AVBF01000008">
    <property type="protein sequence ID" value="KGP73767.1"/>
    <property type="molecule type" value="Genomic_DNA"/>
</dbReference>
<feature type="binding site" evidence="8">
    <location>
        <begin position="377"/>
        <end position="379"/>
    </location>
    <ligand>
        <name>FAD</name>
        <dbReference type="ChEBI" id="CHEBI:57692"/>
    </ligand>
</feature>
<dbReference type="GO" id="GO:0003904">
    <property type="term" value="F:deoxyribodipyrimidine photo-lyase activity"/>
    <property type="evidence" value="ECO:0007669"/>
    <property type="project" value="UniProtKB-EC"/>
</dbReference>
<evidence type="ECO:0000313" key="12">
    <source>
        <dbReference type="EMBL" id="KGP73767.1"/>
    </source>
</evidence>
<dbReference type="InterPro" id="IPR036155">
    <property type="entry name" value="Crypto/Photolyase_N_sf"/>
</dbReference>
<evidence type="ECO:0000256" key="1">
    <source>
        <dbReference type="ARBA" id="ARBA00001932"/>
    </source>
</evidence>
<protein>
    <recommendedName>
        <fullName evidence="3">Deoxyribodipyrimidine photo-lyase</fullName>
        <ecNumber evidence="2">4.1.99.3</ecNumber>
    </recommendedName>
</protein>
<keyword evidence="4 8" id="KW-0285">Flavoprotein</keyword>
<evidence type="ECO:0000313" key="13">
    <source>
        <dbReference type="Proteomes" id="UP000030147"/>
    </source>
</evidence>
<dbReference type="Gene3D" id="1.10.579.10">
    <property type="entry name" value="DNA Cyclobutane Dipyrimidine Photolyase, subunit A, domain 3"/>
    <property type="match status" value="1"/>
</dbReference>
<keyword evidence="6 10" id="KW-0157">Chromophore</keyword>
<accession>A0A0A2TD55</accession>
<dbReference type="GO" id="GO:0000719">
    <property type="term" value="P:photoreactive repair"/>
    <property type="evidence" value="ECO:0007669"/>
    <property type="project" value="UniProtKB-ARBA"/>
</dbReference>
<dbReference type="GO" id="GO:0003677">
    <property type="term" value="F:DNA binding"/>
    <property type="evidence" value="ECO:0007669"/>
    <property type="project" value="TreeGrafter"/>
</dbReference>
<evidence type="ECO:0000256" key="7">
    <source>
        <dbReference type="ARBA" id="ARBA00033999"/>
    </source>
</evidence>
<dbReference type="SUPFAM" id="SSF52425">
    <property type="entry name" value="Cryptochrome/photolyase, N-terminal domain"/>
    <property type="match status" value="1"/>
</dbReference>
<evidence type="ECO:0000256" key="3">
    <source>
        <dbReference type="ARBA" id="ARBA00014046"/>
    </source>
</evidence>
<dbReference type="RefSeq" id="WP_036816727.1">
    <property type="nucleotide sequence ID" value="NZ_AVBF01000008.1"/>
</dbReference>
<comment type="similarity">
    <text evidence="10">Belongs to the DNA photolyase family.</text>
</comment>
<comment type="cofactor">
    <cofactor evidence="1">
        <name>(6R)-5,10-methylene-5,6,7,8-tetrahydrofolate</name>
        <dbReference type="ChEBI" id="CHEBI:15636"/>
    </cofactor>
</comment>
<evidence type="ECO:0000259" key="11">
    <source>
        <dbReference type="PROSITE" id="PS51645"/>
    </source>
</evidence>
<reference evidence="12 13" key="1">
    <citation type="journal article" date="2015" name="Stand. Genomic Sci.">
        <title>High quality draft genome sequence of the moderately halophilic bacterium Pontibacillus yanchengensis Y32(T) and comparison among Pontibacillus genomes.</title>
        <authorList>
            <person name="Huang J."/>
            <person name="Qiao Z.X."/>
            <person name="Tang J.W."/>
            <person name="Wang G."/>
        </authorList>
    </citation>
    <scope>NUCLEOTIDE SEQUENCE [LARGE SCALE GENOMIC DNA]</scope>
    <source>
        <strain evidence="12 13">Y32</strain>
    </source>
</reference>
<dbReference type="InterPro" id="IPR005101">
    <property type="entry name" value="Cryptochr/Photolyase_FAD-bd"/>
</dbReference>
<dbReference type="InterPro" id="IPR002081">
    <property type="entry name" value="Cryptochrome/DNA_photolyase_1"/>
</dbReference>
<dbReference type="OrthoDB" id="9772484at2"/>
<feature type="binding site" evidence="8">
    <location>
        <begin position="280"/>
        <end position="287"/>
    </location>
    <ligand>
        <name>FAD</name>
        <dbReference type="ChEBI" id="CHEBI:57692"/>
    </ligand>
</feature>
<dbReference type="GO" id="GO:0071949">
    <property type="term" value="F:FAD binding"/>
    <property type="evidence" value="ECO:0007669"/>
    <property type="project" value="TreeGrafter"/>
</dbReference>
<comment type="cofactor">
    <cofactor evidence="8">
        <name>FAD</name>
        <dbReference type="ChEBI" id="CHEBI:57692"/>
    </cofactor>
    <text evidence="8">Binds 1 FAD per subunit.</text>
</comment>
<dbReference type="Gene3D" id="1.25.40.80">
    <property type="match status" value="1"/>
</dbReference>
<dbReference type="InterPro" id="IPR006050">
    <property type="entry name" value="DNA_photolyase_N"/>
</dbReference>
<evidence type="ECO:0000256" key="2">
    <source>
        <dbReference type="ARBA" id="ARBA00013149"/>
    </source>
</evidence>
<gene>
    <name evidence="12" type="ORF">N782_01130</name>
</gene>
<feature type="binding site" evidence="8">
    <location>
        <position position="277"/>
    </location>
    <ligand>
        <name>FAD</name>
        <dbReference type="ChEBI" id="CHEBI:57692"/>
    </ligand>
</feature>
<dbReference type="PANTHER" id="PTHR11455:SF9">
    <property type="entry name" value="CRYPTOCHROME CIRCADIAN CLOCK 5 ISOFORM X1"/>
    <property type="match status" value="1"/>
</dbReference>
<evidence type="ECO:0000256" key="9">
    <source>
        <dbReference type="PIRSR" id="PIRSR602081-2"/>
    </source>
</evidence>
<dbReference type="PROSITE" id="PS51645">
    <property type="entry name" value="PHR_CRY_ALPHA_BETA"/>
    <property type="match status" value="1"/>
</dbReference>
<evidence type="ECO:0000256" key="6">
    <source>
        <dbReference type="ARBA" id="ARBA00022991"/>
    </source>
</evidence>
<dbReference type="PANTHER" id="PTHR11455">
    <property type="entry name" value="CRYPTOCHROME"/>
    <property type="match status" value="1"/>
</dbReference>
<dbReference type="PRINTS" id="PR00147">
    <property type="entry name" value="DNAPHOTLYASE"/>
</dbReference>
<comment type="catalytic activity">
    <reaction evidence="7">
        <text>cyclobutadipyrimidine (in DNA) = 2 pyrimidine residues (in DNA).</text>
        <dbReference type="EC" id="4.1.99.3"/>
    </reaction>
</comment>
<dbReference type="Pfam" id="PF03441">
    <property type="entry name" value="FAD_binding_7"/>
    <property type="match status" value="1"/>
</dbReference>
<dbReference type="Pfam" id="PF00875">
    <property type="entry name" value="DNA_photolyase"/>
    <property type="match status" value="1"/>
</dbReference>
<feature type="site" description="Electron transfer via tryptophanyl radical" evidence="9">
    <location>
        <position position="364"/>
    </location>
</feature>
<comment type="caution">
    <text evidence="12">The sequence shown here is derived from an EMBL/GenBank/DDBJ whole genome shotgun (WGS) entry which is preliminary data.</text>
</comment>
<feature type="site" description="Electron transfer via tryptophanyl radical" evidence="9">
    <location>
        <position position="311"/>
    </location>
</feature>